<reference evidence="4" key="3">
    <citation type="submission" date="2021-05" db="EMBL/GenBank/DDBJ databases">
        <title>Protein family content uncovers lineage relationships and bacterial pathway maintenance mechanisms in DPANN archaea.</title>
        <authorList>
            <person name="Castelle C.J."/>
            <person name="Meheust R."/>
            <person name="Jaffe A.L."/>
            <person name="Seitz K."/>
            <person name="Gong X."/>
            <person name="Baker B.J."/>
            <person name="Banfield J.F."/>
        </authorList>
    </citation>
    <scope>NUCLEOTIDE SEQUENCE</scope>
    <source>
        <strain evidence="4">RIFCSPLOWO2_01_FULL_43_13</strain>
    </source>
</reference>
<dbReference type="Proteomes" id="UP000590964">
    <property type="component" value="Unassembled WGS sequence"/>
</dbReference>
<dbReference type="EMBL" id="DUFW01000065">
    <property type="protein sequence ID" value="HIH21740.1"/>
    <property type="molecule type" value="Genomic_DNA"/>
</dbReference>
<reference evidence="2 5" key="1">
    <citation type="journal article" date="2020" name="bioRxiv">
        <title>A rank-normalized archaeal taxonomy based on genome phylogeny resolves widespread incomplete and uneven classifications.</title>
        <authorList>
            <person name="Rinke C."/>
            <person name="Chuvochina M."/>
            <person name="Mussig A.J."/>
            <person name="Chaumeil P.-A."/>
            <person name="Waite D.W."/>
            <person name="Whitman W.B."/>
            <person name="Parks D.H."/>
            <person name="Hugenholtz P."/>
        </authorList>
    </citation>
    <scope>NUCLEOTIDE SEQUENCE [LARGE SCALE GENOMIC DNA]</scope>
    <source>
        <strain evidence="2">UBA10191</strain>
    </source>
</reference>
<evidence type="ECO:0000313" key="2">
    <source>
        <dbReference type="EMBL" id="HIH21740.1"/>
    </source>
</evidence>
<accession>A0A7J4KVI1</accession>
<gene>
    <name evidence="2" type="ORF">HA222_03740</name>
    <name evidence="3" type="ORF">HA227_02645</name>
    <name evidence="4" type="ORF">J4478_04970</name>
</gene>
<dbReference type="Proteomes" id="UP000680185">
    <property type="component" value="Unassembled WGS sequence"/>
</dbReference>
<organism evidence="3 5">
    <name type="scientific">Candidatus Iainarchaeum sp</name>
    <dbReference type="NCBI Taxonomy" id="3101447"/>
    <lineage>
        <taxon>Archaea</taxon>
        <taxon>Candidatus Iainarchaeota</taxon>
        <taxon>Candidatus Iainarchaeia</taxon>
        <taxon>Candidatus Iainarchaeales</taxon>
        <taxon>Candidatus Iainarchaeaceae</taxon>
        <taxon>Candidatus Iainarchaeum</taxon>
    </lineage>
</organism>
<evidence type="ECO:0000313" key="4">
    <source>
        <dbReference type="EMBL" id="MBS3058722.1"/>
    </source>
</evidence>
<dbReference type="EMBL" id="DUFJ01000061">
    <property type="protein sequence ID" value="HIH33129.1"/>
    <property type="molecule type" value="Genomic_DNA"/>
</dbReference>
<protein>
    <submittedName>
        <fullName evidence="3">Uncharacterized protein</fullName>
    </submittedName>
</protein>
<reference evidence="4" key="2">
    <citation type="submission" date="2021-03" db="EMBL/GenBank/DDBJ databases">
        <authorList>
            <person name="Jaffe A."/>
        </authorList>
    </citation>
    <scope>NUCLEOTIDE SEQUENCE</scope>
    <source>
        <strain evidence="4">RIFCSPLOWO2_01_FULL_43_13</strain>
    </source>
</reference>
<feature type="region of interest" description="Disordered" evidence="1">
    <location>
        <begin position="1"/>
        <end position="21"/>
    </location>
</feature>
<comment type="caution">
    <text evidence="3">The sequence shown here is derived from an EMBL/GenBank/DDBJ whole genome shotgun (WGS) entry which is preliminary data.</text>
</comment>
<dbReference type="Proteomes" id="UP000527315">
    <property type="component" value="Unassembled WGS sequence"/>
</dbReference>
<evidence type="ECO:0000313" key="5">
    <source>
        <dbReference type="Proteomes" id="UP000527315"/>
    </source>
</evidence>
<dbReference type="EMBL" id="JAGVWB010000034">
    <property type="protein sequence ID" value="MBS3058722.1"/>
    <property type="molecule type" value="Genomic_DNA"/>
</dbReference>
<proteinExistence type="predicted"/>
<name>A0A7J4KVI1_9ARCH</name>
<feature type="compositionally biased region" description="Basic residues" evidence="1">
    <location>
        <begin position="9"/>
        <end position="21"/>
    </location>
</feature>
<sequence length="124" mass="14513">MAGSINKPRIAKKRVRSKKGKIREALQREAITNLEQTIMNKNVLRAMPAQKRKVFESIAKRIFQIAKGEIKPGKKDAVLRSVIEWMSEEFTKAYFKALRQEPSFWGKEELRLRVKRTLWGIFPN</sequence>
<evidence type="ECO:0000256" key="1">
    <source>
        <dbReference type="SAM" id="MobiDB-lite"/>
    </source>
</evidence>
<evidence type="ECO:0000313" key="3">
    <source>
        <dbReference type="EMBL" id="HIH33129.1"/>
    </source>
</evidence>
<dbReference type="AlphaFoldDB" id="A0A7J4KVI1"/>